<dbReference type="GO" id="GO:0022857">
    <property type="term" value="F:transmembrane transporter activity"/>
    <property type="evidence" value="ECO:0007669"/>
    <property type="project" value="InterPro"/>
</dbReference>
<evidence type="ECO:0000256" key="4">
    <source>
        <dbReference type="ARBA" id="ARBA00022692"/>
    </source>
</evidence>
<dbReference type="InterPro" id="IPR003400">
    <property type="entry name" value="ExbD"/>
</dbReference>
<keyword evidence="9" id="KW-1185">Reference proteome</keyword>
<dbReference type="AlphaFoldDB" id="F0S3I5"/>
<evidence type="ECO:0000313" key="9">
    <source>
        <dbReference type="Proteomes" id="UP000007102"/>
    </source>
</evidence>
<dbReference type="Pfam" id="PF02472">
    <property type="entry name" value="ExbD"/>
    <property type="match status" value="1"/>
</dbReference>
<protein>
    <submittedName>
        <fullName evidence="8">Biopolymer transport protein ExbD/TolR</fullName>
    </submittedName>
</protein>
<proteinExistence type="inferred from homology"/>
<evidence type="ECO:0000256" key="7">
    <source>
        <dbReference type="RuleBase" id="RU003879"/>
    </source>
</evidence>
<keyword evidence="6" id="KW-0472">Membrane</keyword>
<keyword evidence="7" id="KW-0813">Transport</keyword>
<evidence type="ECO:0000313" key="8">
    <source>
        <dbReference type="EMBL" id="ADY73407.1"/>
    </source>
</evidence>
<dbReference type="GO" id="GO:0015031">
    <property type="term" value="P:protein transport"/>
    <property type="evidence" value="ECO:0007669"/>
    <property type="project" value="UniProtKB-KW"/>
</dbReference>
<dbReference type="eggNOG" id="COG0848">
    <property type="taxonomic scope" value="Bacteria"/>
</dbReference>
<dbReference type="EMBL" id="CP002543">
    <property type="protein sequence ID" value="ADY73407.1"/>
    <property type="molecule type" value="Genomic_DNA"/>
</dbReference>
<dbReference type="KEGG" id="dte:Dester_0766"/>
<organism evidence="8 9">
    <name type="scientific">Desulfurobacterium thermolithotrophum (strain DSM 11699 / BSA)</name>
    <dbReference type="NCBI Taxonomy" id="868864"/>
    <lineage>
        <taxon>Bacteria</taxon>
        <taxon>Pseudomonadati</taxon>
        <taxon>Aquificota</taxon>
        <taxon>Aquificia</taxon>
        <taxon>Desulfurobacteriales</taxon>
        <taxon>Desulfurobacteriaceae</taxon>
        <taxon>Desulfurobacterium</taxon>
    </lineage>
</organism>
<dbReference type="RefSeq" id="WP_013638362.1">
    <property type="nucleotide sequence ID" value="NC_015185.1"/>
</dbReference>
<dbReference type="GO" id="GO:0005886">
    <property type="term" value="C:plasma membrane"/>
    <property type="evidence" value="ECO:0007669"/>
    <property type="project" value="UniProtKB-SubCell"/>
</dbReference>
<comment type="similarity">
    <text evidence="2 7">Belongs to the ExbD/TolR family.</text>
</comment>
<dbReference type="OrthoDB" id="9798629at2"/>
<dbReference type="STRING" id="868864.Dester_0766"/>
<evidence type="ECO:0000256" key="1">
    <source>
        <dbReference type="ARBA" id="ARBA00004162"/>
    </source>
</evidence>
<reference evidence="9" key="2">
    <citation type="submission" date="2011-02" db="EMBL/GenBank/DDBJ databases">
        <title>The complete genome of Desulfurobacterium thermolithotrophum DSM 11699.</title>
        <authorList>
            <consortium name="US DOE Joint Genome Institute (JGI-PGF)"/>
            <person name="Lucas S."/>
            <person name="Copeland A."/>
            <person name="Lapidus A."/>
            <person name="Bruce D."/>
            <person name="Goodwin L."/>
            <person name="Pitluck S."/>
            <person name="Kyrpides N."/>
            <person name="Mavromatis K."/>
            <person name="Pagani I."/>
            <person name="Ivanova N."/>
            <person name="Mikhailova N."/>
            <person name="Daligault H."/>
            <person name="Detter J.C."/>
            <person name="Tapia R."/>
            <person name="Han C."/>
            <person name="Land M."/>
            <person name="Hauser L."/>
            <person name="Markowitz V."/>
            <person name="Cheng J.-F."/>
            <person name="Hugenholtz P."/>
            <person name="Woyke T."/>
            <person name="Wu D."/>
            <person name="Spring S."/>
            <person name="Brambilla E."/>
            <person name="Klenk H.-P."/>
            <person name="Eisen J.A."/>
        </authorList>
    </citation>
    <scope>NUCLEOTIDE SEQUENCE [LARGE SCALE GENOMIC DNA]</scope>
    <source>
        <strain evidence="9">DSM 11699 / BSA</strain>
    </source>
</reference>
<comment type="subcellular location">
    <subcellularLocation>
        <location evidence="1">Cell membrane</location>
        <topology evidence="1">Single-pass membrane protein</topology>
    </subcellularLocation>
    <subcellularLocation>
        <location evidence="7">Cell membrane</location>
        <topology evidence="7">Single-pass type II membrane protein</topology>
    </subcellularLocation>
</comment>
<evidence type="ECO:0000256" key="5">
    <source>
        <dbReference type="ARBA" id="ARBA00022989"/>
    </source>
</evidence>
<dbReference type="HOGENOM" id="CLU_085305_3_5_0"/>
<evidence type="ECO:0000256" key="2">
    <source>
        <dbReference type="ARBA" id="ARBA00005811"/>
    </source>
</evidence>
<keyword evidence="7" id="KW-0653">Protein transport</keyword>
<keyword evidence="3" id="KW-1003">Cell membrane</keyword>
<dbReference type="InParanoid" id="F0S3I5"/>
<accession>F0S3I5</accession>
<keyword evidence="5" id="KW-1133">Transmembrane helix</keyword>
<reference evidence="8 9" key="1">
    <citation type="journal article" date="2011" name="Stand. Genomic Sci.">
        <title>Complete genome sequence of the thermophilic sulfur-reducer Desulfurobacterium thermolithotrophum type strain (BSA(T)) from a deep-sea hydrothermal vent.</title>
        <authorList>
            <person name="Goker M."/>
            <person name="Daligault H."/>
            <person name="Mwirichia R."/>
            <person name="Lapidus A."/>
            <person name="Lucas S."/>
            <person name="Deshpande S."/>
            <person name="Pagani I."/>
            <person name="Tapia R."/>
            <person name="Cheng J.F."/>
            <person name="Goodwin L."/>
            <person name="Pitluck S."/>
            <person name="Liolios K."/>
            <person name="Ivanova N."/>
            <person name="Mavromatis K."/>
            <person name="Mikhailova N."/>
            <person name="Pati A."/>
            <person name="Chen A."/>
            <person name="Palaniappan K."/>
            <person name="Han C."/>
            <person name="Land M."/>
            <person name="Hauser L."/>
            <person name="Pan C."/>
            <person name="Brambilla E.M."/>
            <person name="Rohde M."/>
            <person name="Spring S."/>
            <person name="Sikorski J."/>
            <person name="Wirth R."/>
            <person name="Detter J.C."/>
            <person name="Woyke T."/>
            <person name="Bristow J."/>
            <person name="Eisen J.A."/>
            <person name="Markowitz V."/>
            <person name="Hugenholtz P."/>
            <person name="Kyrpides N.C."/>
            <person name="Klenk H.P."/>
        </authorList>
    </citation>
    <scope>NUCLEOTIDE SEQUENCE [LARGE SCALE GENOMIC DNA]</scope>
    <source>
        <strain evidence="9">DSM 11699 / BSA</strain>
    </source>
</reference>
<evidence type="ECO:0000256" key="3">
    <source>
        <dbReference type="ARBA" id="ARBA00022475"/>
    </source>
</evidence>
<dbReference type="PANTHER" id="PTHR30558">
    <property type="entry name" value="EXBD MEMBRANE COMPONENT OF PMF-DRIVEN MACROMOLECULE IMPORT SYSTEM"/>
    <property type="match status" value="1"/>
</dbReference>
<sequence>MQIREKKKGFIADISLSPILDLSLMLVIFLAVTTEFISGGEIKVQVPKGGAAISSSSQIVKLIVDKWGKIYYKGKVYSDPAKLVSVLPKDENIYIKADKETPYLYVFTLLDTLRKSGIKKVSLVGQRVE</sequence>
<gene>
    <name evidence="8" type="ordered locus">Dester_0766</name>
</gene>
<dbReference type="Gene3D" id="3.30.420.270">
    <property type="match status" value="1"/>
</dbReference>
<keyword evidence="4 7" id="KW-0812">Transmembrane</keyword>
<evidence type="ECO:0000256" key="6">
    <source>
        <dbReference type="ARBA" id="ARBA00023136"/>
    </source>
</evidence>
<dbReference type="Proteomes" id="UP000007102">
    <property type="component" value="Chromosome"/>
</dbReference>
<name>F0S3I5_DESTD</name>